<gene>
    <name evidence="1" type="ORF">SAMN05192586_1063</name>
</gene>
<evidence type="ECO:0000313" key="1">
    <source>
        <dbReference type="EMBL" id="SDF46399.1"/>
    </source>
</evidence>
<name>A0A1G7LBN6_9BACT</name>
<reference evidence="2" key="1">
    <citation type="submission" date="2016-10" db="EMBL/GenBank/DDBJ databases">
        <authorList>
            <person name="Varghese N."/>
            <person name="Submissions S."/>
        </authorList>
    </citation>
    <scope>NUCLEOTIDE SEQUENCE [LARGE SCALE GENOMIC DNA]</scope>
    <source>
        <strain evidence="2">KHC7</strain>
    </source>
</reference>
<dbReference type="AlphaFoldDB" id="A0A1G7LBN6"/>
<accession>A0A1G7LBN6</accession>
<keyword evidence="2" id="KW-1185">Reference proteome</keyword>
<protein>
    <submittedName>
        <fullName evidence="1">Uncharacterized protein</fullName>
    </submittedName>
</protein>
<proteinExistence type="predicted"/>
<organism evidence="1 2">
    <name type="scientific">Desulfovibrio legallii</name>
    <dbReference type="NCBI Taxonomy" id="571438"/>
    <lineage>
        <taxon>Bacteria</taxon>
        <taxon>Pseudomonadati</taxon>
        <taxon>Thermodesulfobacteriota</taxon>
        <taxon>Desulfovibrionia</taxon>
        <taxon>Desulfovibrionales</taxon>
        <taxon>Desulfovibrionaceae</taxon>
        <taxon>Desulfovibrio</taxon>
    </lineage>
</organism>
<sequence>MSGFQKLQAATDDAAKYSIKDGMYLVQEGVTQPEIEIYELDSTLVSPETSIAYWAVIKQDADEGNLKIIFFSKDKKSVASLLLKDEFYCSSILPSPDGKKVLLDTGNPRWAERNFTLLDLDTGKSEMSFATLRGMDPRWVDVHRFVYTLVDVAENRDFIAGKNFGYTFSIGFYDSLSSGNTILKASDDTHDYSFERITDDGGGAIITETWVENVADWKSEDENKIKKREVVIEFPAAG</sequence>
<dbReference type="Proteomes" id="UP000199355">
    <property type="component" value="Unassembled WGS sequence"/>
</dbReference>
<evidence type="ECO:0000313" key="2">
    <source>
        <dbReference type="Proteomes" id="UP000199355"/>
    </source>
</evidence>
<dbReference type="EMBL" id="FNBX01000006">
    <property type="protein sequence ID" value="SDF46399.1"/>
    <property type="molecule type" value="Genomic_DNA"/>
</dbReference>
<dbReference type="SUPFAM" id="SSF82171">
    <property type="entry name" value="DPP6 N-terminal domain-like"/>
    <property type="match status" value="1"/>
</dbReference>